<protein>
    <submittedName>
        <fullName evidence="1">Uncharacterized protein</fullName>
    </submittedName>
</protein>
<dbReference type="RefSeq" id="WP_049835022.1">
    <property type="nucleotide sequence ID" value="NZ_CP012160.1"/>
</dbReference>
<dbReference type="Proteomes" id="UP000067444">
    <property type="component" value="Chromosome"/>
</dbReference>
<proteinExistence type="predicted"/>
<dbReference type="AlphaFoldDB" id="A0A0K0Y783"/>
<dbReference type="STRING" id="1458307.OSB_22040"/>
<evidence type="ECO:0000313" key="2">
    <source>
        <dbReference type="Proteomes" id="UP000067444"/>
    </source>
</evidence>
<gene>
    <name evidence="1" type="ORF">OSB_22040</name>
</gene>
<dbReference type="PROSITE" id="PS51257">
    <property type="entry name" value="PROKAR_LIPOPROTEIN"/>
    <property type="match status" value="1"/>
</dbReference>
<accession>A0A0K0Y783</accession>
<sequence>MKSIFTATFYLLSSACVFAQTPDTALGIPVLSCSTVKFFPGTNADRIAATASNTESEIRPMAGRFDVRELGTPMQNVVAEYTISKIDDTQVHAIETALSAGTTMHLTLSVAQEPVNGIWHAVNSLWLEPEGNRSSETPNVWNLECRDAS</sequence>
<dbReference type="KEGG" id="otm:OSB_22040"/>
<reference evidence="1 2" key="1">
    <citation type="journal article" date="2015" name="Genome Announc.">
        <title>Closed Genome Sequence of Octadecabacter temperatus SB1, the First Mesophilic Species of the Genus Octadecabacter.</title>
        <authorList>
            <person name="Voget S."/>
            <person name="Billerbeck S."/>
            <person name="Simon M."/>
            <person name="Daniel R."/>
        </authorList>
    </citation>
    <scope>NUCLEOTIDE SEQUENCE [LARGE SCALE GENOMIC DNA]</scope>
    <source>
        <strain evidence="1 2">SB1</strain>
    </source>
</reference>
<dbReference type="EMBL" id="CP012160">
    <property type="protein sequence ID" value="AKS46741.1"/>
    <property type="molecule type" value="Genomic_DNA"/>
</dbReference>
<evidence type="ECO:0000313" key="1">
    <source>
        <dbReference type="EMBL" id="AKS46741.1"/>
    </source>
</evidence>
<name>A0A0K0Y783_9RHOB</name>
<organism evidence="1 2">
    <name type="scientific">Octadecabacter temperatus</name>
    <dbReference type="NCBI Taxonomy" id="1458307"/>
    <lineage>
        <taxon>Bacteria</taxon>
        <taxon>Pseudomonadati</taxon>
        <taxon>Pseudomonadota</taxon>
        <taxon>Alphaproteobacteria</taxon>
        <taxon>Rhodobacterales</taxon>
        <taxon>Roseobacteraceae</taxon>
        <taxon>Octadecabacter</taxon>
    </lineage>
</organism>
<keyword evidence="2" id="KW-1185">Reference proteome</keyword>